<comment type="caution">
    <text evidence="3">The sequence shown here is derived from an EMBL/GenBank/DDBJ whole genome shotgun (WGS) entry which is preliminary data.</text>
</comment>
<dbReference type="AlphaFoldDB" id="A0A6B0T325"/>
<sequence length="258" mass="28245">MNNRHRAVLALVALVFLSGCTLFGGGEIDDEQLTGDQEYDWDSNATMRINLTVGSNTYAAVVDVEGQSELAVYREDTFRGETSVEIGDLKFRFSNGTVVNATHPGLGATRNRDETTIRLPAENGSVGYTAPRSGKSWSGPVLVDGTVRMELPKGTRVGLWGLSRVNPTPDENTVANDRTTLVWNDMNAGDPISVRYYLVRDMYIFGGLLAVVVSVGIGGVTYYYRQVRRAKKKREDVGLDVEMEDDDIGDDGPPPGMR</sequence>
<keyword evidence="4" id="KW-1185">Reference proteome</keyword>
<feature type="compositionally biased region" description="Acidic residues" evidence="1">
    <location>
        <begin position="238"/>
        <end position="250"/>
    </location>
</feature>
<evidence type="ECO:0000313" key="4">
    <source>
        <dbReference type="Proteomes" id="UP000466535"/>
    </source>
</evidence>
<proteinExistence type="predicted"/>
<protein>
    <recommendedName>
        <fullName evidence="5">Lipoprotein</fullName>
    </recommendedName>
</protein>
<feature type="transmembrane region" description="Helical" evidence="2">
    <location>
        <begin position="202"/>
        <end position="224"/>
    </location>
</feature>
<name>A0A6B0T325_9EURY</name>
<evidence type="ECO:0000313" key="3">
    <source>
        <dbReference type="EMBL" id="MXR52688.1"/>
    </source>
</evidence>
<dbReference type="OrthoDB" id="312630at2157"/>
<accession>A0A6B0T325</accession>
<dbReference type="Proteomes" id="UP000466535">
    <property type="component" value="Unassembled WGS sequence"/>
</dbReference>
<keyword evidence="2" id="KW-0812">Transmembrane</keyword>
<dbReference type="PROSITE" id="PS51257">
    <property type="entry name" value="PROKAR_LIPOPROTEIN"/>
    <property type="match status" value="1"/>
</dbReference>
<keyword evidence="2" id="KW-0472">Membrane</keyword>
<dbReference type="RefSeq" id="WP_159764802.1">
    <property type="nucleotide sequence ID" value="NZ_WUUT01000005.1"/>
</dbReference>
<gene>
    <name evidence="3" type="ORF">GRX03_13870</name>
</gene>
<dbReference type="EMBL" id="WUUT01000005">
    <property type="protein sequence ID" value="MXR52688.1"/>
    <property type="molecule type" value="Genomic_DNA"/>
</dbReference>
<organism evidence="3 4">
    <name type="scientific">Halovenus carboxidivorans</name>
    <dbReference type="NCBI Taxonomy" id="2692199"/>
    <lineage>
        <taxon>Archaea</taxon>
        <taxon>Methanobacteriati</taxon>
        <taxon>Methanobacteriota</taxon>
        <taxon>Stenosarchaea group</taxon>
        <taxon>Halobacteria</taxon>
        <taxon>Halobacteriales</taxon>
        <taxon>Haloarculaceae</taxon>
        <taxon>Halovenus</taxon>
    </lineage>
</organism>
<reference evidence="3 4" key="1">
    <citation type="submission" date="2019-12" db="EMBL/GenBank/DDBJ databases">
        <title>Isolation and characterization of three novel carbon monoxide-oxidizing members of Halobacteria from salione crusts and soils.</title>
        <authorList>
            <person name="Myers M.R."/>
            <person name="King G.M."/>
        </authorList>
    </citation>
    <scope>NUCLEOTIDE SEQUENCE [LARGE SCALE GENOMIC DNA]</scope>
    <source>
        <strain evidence="3 4">WSH3</strain>
    </source>
</reference>
<evidence type="ECO:0000256" key="2">
    <source>
        <dbReference type="SAM" id="Phobius"/>
    </source>
</evidence>
<dbReference type="InterPro" id="IPR043826">
    <property type="entry name" value="DUF5803"/>
</dbReference>
<feature type="region of interest" description="Disordered" evidence="1">
    <location>
        <begin position="235"/>
        <end position="258"/>
    </location>
</feature>
<dbReference type="Pfam" id="PF19119">
    <property type="entry name" value="DUF5803"/>
    <property type="match status" value="1"/>
</dbReference>
<evidence type="ECO:0008006" key="5">
    <source>
        <dbReference type="Google" id="ProtNLM"/>
    </source>
</evidence>
<keyword evidence="2" id="KW-1133">Transmembrane helix</keyword>
<evidence type="ECO:0000256" key="1">
    <source>
        <dbReference type="SAM" id="MobiDB-lite"/>
    </source>
</evidence>